<dbReference type="InterPro" id="IPR051201">
    <property type="entry name" value="Chloro_Bact_Ser_Proteases"/>
</dbReference>
<organism evidence="7 8">
    <name type="scientific">Cyanidium caldarium</name>
    <name type="common">Red alga</name>
    <dbReference type="NCBI Taxonomy" id="2771"/>
    <lineage>
        <taxon>Eukaryota</taxon>
        <taxon>Rhodophyta</taxon>
        <taxon>Bangiophyceae</taxon>
        <taxon>Cyanidiales</taxon>
        <taxon>Cyanidiaceae</taxon>
        <taxon>Cyanidium</taxon>
    </lineage>
</organism>
<dbReference type="SMART" id="SM00228">
    <property type="entry name" value="PDZ"/>
    <property type="match status" value="1"/>
</dbReference>
<dbReference type="InterPro" id="IPR043504">
    <property type="entry name" value="Peptidase_S1_PA_chymotrypsin"/>
</dbReference>
<dbReference type="PRINTS" id="PR00834">
    <property type="entry name" value="PROTEASES2C"/>
</dbReference>
<dbReference type="FunFam" id="2.40.10.10:FF:000001">
    <property type="entry name" value="Periplasmic serine protease DegS"/>
    <property type="match status" value="1"/>
</dbReference>
<gene>
    <name evidence="7" type="ORF">CDCA_CDCA12G3498</name>
</gene>
<accession>A0AAV9IZF1</accession>
<evidence type="ECO:0000256" key="3">
    <source>
        <dbReference type="ARBA" id="ARBA00022801"/>
    </source>
</evidence>
<dbReference type="CDD" id="cd00990">
    <property type="entry name" value="cpPDZ_AtDEGP1-like"/>
    <property type="match status" value="1"/>
</dbReference>
<feature type="domain" description="PDZ" evidence="6">
    <location>
        <begin position="306"/>
        <end position="403"/>
    </location>
</feature>
<dbReference type="Gene3D" id="2.40.10.10">
    <property type="entry name" value="Trypsin-like serine proteases"/>
    <property type="match status" value="2"/>
</dbReference>
<dbReference type="GO" id="GO:0006508">
    <property type="term" value="P:proteolysis"/>
    <property type="evidence" value="ECO:0007669"/>
    <property type="project" value="UniProtKB-KW"/>
</dbReference>
<dbReference type="AlphaFoldDB" id="A0AAV9IZF1"/>
<evidence type="ECO:0000256" key="2">
    <source>
        <dbReference type="ARBA" id="ARBA00022670"/>
    </source>
</evidence>
<dbReference type="InterPro" id="IPR001478">
    <property type="entry name" value="PDZ"/>
</dbReference>
<keyword evidence="2" id="KW-0645">Protease</keyword>
<evidence type="ECO:0000259" key="6">
    <source>
        <dbReference type="PROSITE" id="PS50106"/>
    </source>
</evidence>
<evidence type="ECO:0000256" key="4">
    <source>
        <dbReference type="ARBA" id="ARBA00022825"/>
    </source>
</evidence>
<evidence type="ECO:0000313" key="7">
    <source>
        <dbReference type="EMBL" id="KAK4537473.1"/>
    </source>
</evidence>
<dbReference type="InterPro" id="IPR001940">
    <property type="entry name" value="Peptidase_S1C"/>
</dbReference>
<comment type="caution">
    <text evidence="7">The sequence shown here is derived from an EMBL/GenBank/DDBJ whole genome shotgun (WGS) entry which is preliminary data.</text>
</comment>
<evidence type="ECO:0000256" key="5">
    <source>
        <dbReference type="SAM" id="MobiDB-lite"/>
    </source>
</evidence>
<keyword evidence="8" id="KW-1185">Reference proteome</keyword>
<dbReference type="Proteomes" id="UP001301350">
    <property type="component" value="Unassembled WGS sequence"/>
</dbReference>
<dbReference type="PROSITE" id="PS50106">
    <property type="entry name" value="PDZ"/>
    <property type="match status" value="1"/>
</dbReference>
<dbReference type="Gene3D" id="2.30.42.10">
    <property type="match status" value="1"/>
</dbReference>
<dbReference type="SUPFAM" id="SSF50494">
    <property type="entry name" value="Trypsin-like serine proteases"/>
    <property type="match status" value="1"/>
</dbReference>
<keyword evidence="3" id="KW-0378">Hydrolase</keyword>
<dbReference type="Pfam" id="PF13180">
    <property type="entry name" value="PDZ_2"/>
    <property type="match status" value="1"/>
</dbReference>
<dbReference type="EMBL" id="JANCYW010000012">
    <property type="protein sequence ID" value="KAK4537473.1"/>
    <property type="molecule type" value="Genomic_DNA"/>
</dbReference>
<reference evidence="7 8" key="1">
    <citation type="submission" date="2022-07" db="EMBL/GenBank/DDBJ databases">
        <title>Genome-wide signatures of adaptation to extreme environments.</title>
        <authorList>
            <person name="Cho C.H."/>
            <person name="Yoon H.S."/>
        </authorList>
    </citation>
    <scope>NUCLEOTIDE SEQUENCE [LARGE SCALE GENOMIC DNA]</scope>
    <source>
        <strain evidence="7 8">DBV 063 E5</strain>
    </source>
</reference>
<dbReference type="GO" id="GO:0004252">
    <property type="term" value="F:serine-type endopeptidase activity"/>
    <property type="evidence" value="ECO:0007669"/>
    <property type="project" value="InterPro"/>
</dbReference>
<evidence type="ECO:0000256" key="1">
    <source>
        <dbReference type="ARBA" id="ARBA00010541"/>
    </source>
</evidence>
<sequence>MFVQVAAPRSPRQARFRRASASDHHNGRHLRGLASSSPSPFRKVRNVAVAVVAAGALGWTLAHYTPHWLALAERGTTLTAPEPAPSTPLTPPSSLTAEEQATVQLFERNRDSVLLVTTLVERRDLTSLNILEIPAGTGSGFVWDTQGHVVTNYHVVRNAEAARVTMADGQSYSAKLVGYDADKDIAVLRIEAPRDRLRPIVVGTSSNVKVGQRAYAIGNPFGLNETLTQGIVSGLGREIPSPSGRPISNVLQTDSAINPGNSGGPLLDSSGRLIGMTTAIYSPSGASAGVGFAIPVDTLKTVVETLIKFGKVTRPVIGISYLESNQAQFLGIKEGVLVLEVPSNSEAAKAGLRGTRRTFGQLELGDIIVGMDGERVRNEADLFRILEQKKPGQRVELEVIRGPDMQKRVRLTVQLSSSQ</sequence>
<dbReference type="Pfam" id="PF13365">
    <property type="entry name" value="Trypsin_2"/>
    <property type="match status" value="1"/>
</dbReference>
<feature type="region of interest" description="Disordered" evidence="5">
    <location>
        <begin position="1"/>
        <end position="37"/>
    </location>
</feature>
<dbReference type="SUPFAM" id="SSF50156">
    <property type="entry name" value="PDZ domain-like"/>
    <property type="match status" value="1"/>
</dbReference>
<protein>
    <recommendedName>
        <fullName evidence="6">PDZ domain-containing protein</fullName>
    </recommendedName>
</protein>
<dbReference type="InterPro" id="IPR036034">
    <property type="entry name" value="PDZ_sf"/>
</dbReference>
<keyword evidence="4" id="KW-0720">Serine protease</keyword>
<comment type="similarity">
    <text evidence="1">Belongs to the peptidase S1C family.</text>
</comment>
<dbReference type="PANTHER" id="PTHR43343">
    <property type="entry name" value="PEPTIDASE S12"/>
    <property type="match status" value="1"/>
</dbReference>
<dbReference type="PANTHER" id="PTHR43343:SF2">
    <property type="entry name" value="PDZ DOMAIN-CONTAINING PROTEIN"/>
    <property type="match status" value="1"/>
</dbReference>
<evidence type="ECO:0000313" key="8">
    <source>
        <dbReference type="Proteomes" id="UP001301350"/>
    </source>
</evidence>
<proteinExistence type="inferred from homology"/>
<name>A0AAV9IZF1_CYACA</name>
<dbReference type="InterPro" id="IPR009003">
    <property type="entry name" value="Peptidase_S1_PA"/>
</dbReference>
<dbReference type="InterPro" id="IPR039382">
    <property type="entry name" value="DEGP1/8_PDZ_dom"/>
</dbReference>